<feature type="domain" description="Oxidoreductase molybdopterin-binding" evidence="3">
    <location>
        <begin position="269"/>
        <end position="421"/>
    </location>
</feature>
<dbReference type="GO" id="GO:0006790">
    <property type="term" value="P:sulfur compound metabolic process"/>
    <property type="evidence" value="ECO:0007669"/>
    <property type="project" value="TreeGrafter"/>
</dbReference>
<feature type="transmembrane region" description="Helical" evidence="2">
    <location>
        <begin position="79"/>
        <end position="98"/>
    </location>
</feature>
<evidence type="ECO:0000313" key="5">
    <source>
        <dbReference type="Proteomes" id="UP000543556"/>
    </source>
</evidence>
<dbReference type="Gene3D" id="2.60.40.650">
    <property type="match status" value="1"/>
</dbReference>
<dbReference type="GO" id="GO:0020037">
    <property type="term" value="F:heme binding"/>
    <property type="evidence" value="ECO:0007669"/>
    <property type="project" value="TreeGrafter"/>
</dbReference>
<evidence type="ECO:0000259" key="3">
    <source>
        <dbReference type="Pfam" id="PF00174"/>
    </source>
</evidence>
<dbReference type="InterPro" id="IPR014756">
    <property type="entry name" value="Ig_E-set"/>
</dbReference>
<keyword evidence="2" id="KW-1133">Transmembrane helix</keyword>
<feature type="transmembrane region" description="Helical" evidence="2">
    <location>
        <begin position="105"/>
        <end position="123"/>
    </location>
</feature>
<feature type="transmembrane region" description="Helical" evidence="2">
    <location>
        <begin position="20"/>
        <end position="42"/>
    </location>
</feature>
<dbReference type="InterPro" id="IPR036374">
    <property type="entry name" value="OxRdtase_Mopterin-bd_sf"/>
</dbReference>
<keyword evidence="2" id="KW-0472">Membrane</keyword>
<evidence type="ECO:0000313" key="4">
    <source>
        <dbReference type="EMBL" id="NVM95195.1"/>
    </source>
</evidence>
<dbReference type="SUPFAM" id="SSF81296">
    <property type="entry name" value="E set domains"/>
    <property type="match status" value="1"/>
</dbReference>
<keyword evidence="5" id="KW-1185">Reference proteome</keyword>
<accession>A0A7Y7IGR6</accession>
<protein>
    <submittedName>
        <fullName evidence="4">Molybdopterin-dependent oxidoreductase</fullName>
    </submittedName>
</protein>
<dbReference type="InterPro" id="IPR000572">
    <property type="entry name" value="OxRdtase_Mopterin-bd_dom"/>
</dbReference>
<dbReference type="Pfam" id="PF00174">
    <property type="entry name" value="Oxidored_molyb"/>
    <property type="match status" value="1"/>
</dbReference>
<feature type="region of interest" description="Disordered" evidence="1">
    <location>
        <begin position="160"/>
        <end position="188"/>
    </location>
</feature>
<dbReference type="PANTHER" id="PTHR19372:SF7">
    <property type="entry name" value="SULFITE OXIDASE, MITOCHONDRIAL"/>
    <property type="match status" value="1"/>
</dbReference>
<feature type="transmembrane region" description="Helical" evidence="2">
    <location>
        <begin position="129"/>
        <end position="149"/>
    </location>
</feature>
<evidence type="ECO:0000256" key="2">
    <source>
        <dbReference type="SAM" id="Phobius"/>
    </source>
</evidence>
<reference evidence="4 5" key="1">
    <citation type="submission" date="2020-02" db="EMBL/GenBank/DDBJ databases">
        <title>Genome sequence of strain AETb3-4.</title>
        <authorList>
            <person name="Gao J."/>
            <person name="Zhang X."/>
        </authorList>
    </citation>
    <scope>NUCLEOTIDE SEQUENCE [LARGE SCALE GENOMIC DNA]</scope>
    <source>
        <strain evidence="4 5">AETb3-4</strain>
    </source>
</reference>
<evidence type="ECO:0000256" key="1">
    <source>
        <dbReference type="SAM" id="MobiDB-lite"/>
    </source>
</evidence>
<name>A0A7Y7IGR6_9MICC</name>
<dbReference type="SUPFAM" id="SSF56524">
    <property type="entry name" value="Oxidoreductase molybdopterin-binding domain"/>
    <property type="match status" value="1"/>
</dbReference>
<organism evidence="4 5">
    <name type="scientific">Arthrobacter wenxiniae</name>
    <dbReference type="NCBI Taxonomy" id="2713570"/>
    <lineage>
        <taxon>Bacteria</taxon>
        <taxon>Bacillati</taxon>
        <taxon>Actinomycetota</taxon>
        <taxon>Actinomycetes</taxon>
        <taxon>Micrococcales</taxon>
        <taxon>Micrococcaceae</taxon>
        <taxon>Arthrobacter</taxon>
    </lineage>
</organism>
<sequence>MVPGGYSAQRRDAMEARRYWALAAVVCTGVGVAAGELVAAVLSPSASPVSAVGQGVIGALPGGVKEWAIHLFGTSDKTVFLASMVVVMAVLAAVAGLLERARRGRGLVLIAVFGVAGIVAVASRPDASSLAFVAPVAAGGLAMALLAWVRGRLLRPAPPRAFQGERGAGPRRPDAAPPPGPAAPGRSTTRRGFLGYMGAGAVVAAAAGGAAVVLRRASVAVAGLRAKVTLPRALKPAPAVPAAAVLDVAGLTPLVTDPNNFYRIDTALVVPAVNSDTWKLAVTGLVEREVTLTFAELLSKPLVEQYVTIGCVSNEVGGDLVGNARWLGWPVRELLAEAGTVPGADMVLSRSTDGFTAGTPLAALTDARNAMIAVGMNGAPLPLVHGYPARLIVPGLYGYVSATKWLAELKVTTFAADQGYWTPLGWSALGPIKTASRIDVPRNGADLAAGRFTAAGLAWAPERGISAVQLQLDGGPWQGASLAAALNKDTWVQWQAPLTLTAGRHQLRVRALDGAGAVQTGVPAPPAPNGATGWHTVEFTAR</sequence>
<dbReference type="EMBL" id="JAAMFM010000012">
    <property type="protein sequence ID" value="NVM95195.1"/>
    <property type="molecule type" value="Genomic_DNA"/>
</dbReference>
<dbReference type="Proteomes" id="UP000543556">
    <property type="component" value="Unassembled WGS sequence"/>
</dbReference>
<comment type="caution">
    <text evidence="4">The sequence shown here is derived from an EMBL/GenBank/DDBJ whole genome shotgun (WGS) entry which is preliminary data.</text>
</comment>
<dbReference type="GO" id="GO:0008482">
    <property type="term" value="F:sulfite oxidase activity"/>
    <property type="evidence" value="ECO:0007669"/>
    <property type="project" value="TreeGrafter"/>
</dbReference>
<keyword evidence="2" id="KW-0812">Transmembrane</keyword>
<dbReference type="PANTHER" id="PTHR19372">
    <property type="entry name" value="SULFITE REDUCTASE"/>
    <property type="match status" value="1"/>
</dbReference>
<proteinExistence type="predicted"/>
<dbReference type="Gene3D" id="3.90.420.10">
    <property type="entry name" value="Oxidoreductase, molybdopterin-binding domain"/>
    <property type="match status" value="1"/>
</dbReference>
<gene>
    <name evidence="4" type="ORF">G6034_09785</name>
</gene>
<dbReference type="AlphaFoldDB" id="A0A7Y7IGR6"/>
<feature type="transmembrane region" description="Helical" evidence="2">
    <location>
        <begin position="193"/>
        <end position="214"/>
    </location>
</feature>
<dbReference type="GO" id="GO:0043546">
    <property type="term" value="F:molybdopterin cofactor binding"/>
    <property type="evidence" value="ECO:0007669"/>
    <property type="project" value="TreeGrafter"/>
</dbReference>